<reference evidence="1 2" key="1">
    <citation type="journal article" date="2018" name="Evol. Lett.">
        <title>Horizontal gene cluster transfer increased hallucinogenic mushroom diversity.</title>
        <authorList>
            <person name="Reynolds H.T."/>
            <person name="Vijayakumar V."/>
            <person name="Gluck-Thaler E."/>
            <person name="Korotkin H.B."/>
            <person name="Matheny P.B."/>
            <person name="Slot J.C."/>
        </authorList>
    </citation>
    <scope>NUCLEOTIDE SEQUENCE [LARGE SCALE GENOMIC DNA]</scope>
    <source>
        <strain evidence="1 2">2629</strain>
    </source>
</reference>
<feature type="non-terminal residue" evidence="1">
    <location>
        <position position="16"/>
    </location>
</feature>
<dbReference type="Proteomes" id="UP000284842">
    <property type="component" value="Unassembled WGS sequence"/>
</dbReference>
<sequence>MPPKQRHTINSDSRDR</sequence>
<evidence type="ECO:0000313" key="1">
    <source>
        <dbReference type="EMBL" id="PPR07368.1"/>
    </source>
</evidence>
<dbReference type="InParanoid" id="A0A409YWL0"/>
<organism evidence="1 2">
    <name type="scientific">Panaeolus cyanescens</name>
    <dbReference type="NCBI Taxonomy" id="181874"/>
    <lineage>
        <taxon>Eukaryota</taxon>
        <taxon>Fungi</taxon>
        <taxon>Dikarya</taxon>
        <taxon>Basidiomycota</taxon>
        <taxon>Agaricomycotina</taxon>
        <taxon>Agaricomycetes</taxon>
        <taxon>Agaricomycetidae</taxon>
        <taxon>Agaricales</taxon>
        <taxon>Agaricineae</taxon>
        <taxon>Galeropsidaceae</taxon>
        <taxon>Panaeolus</taxon>
    </lineage>
</organism>
<evidence type="ECO:0000313" key="2">
    <source>
        <dbReference type="Proteomes" id="UP000284842"/>
    </source>
</evidence>
<keyword evidence="2" id="KW-1185">Reference proteome</keyword>
<gene>
    <name evidence="1" type="ORF">CVT24_007232</name>
</gene>
<comment type="caution">
    <text evidence="1">The sequence shown here is derived from an EMBL/GenBank/DDBJ whole genome shotgun (WGS) entry which is preliminary data.</text>
</comment>
<protein>
    <submittedName>
        <fullName evidence="1">Uncharacterized protein</fullName>
    </submittedName>
</protein>
<dbReference type="EMBL" id="NHTK01000463">
    <property type="protein sequence ID" value="PPR07368.1"/>
    <property type="molecule type" value="Genomic_DNA"/>
</dbReference>
<dbReference type="AlphaFoldDB" id="A0A409YWL0"/>
<accession>A0A409YWL0</accession>
<name>A0A409YWL0_9AGAR</name>
<proteinExistence type="predicted"/>